<dbReference type="PANTHER" id="PTHR42946">
    <property type="entry name" value="PHOSPHOHEXOSE MUTASE"/>
    <property type="match status" value="1"/>
</dbReference>
<dbReference type="GO" id="GO:0009252">
    <property type="term" value="P:peptidoglycan biosynthetic process"/>
    <property type="evidence" value="ECO:0007669"/>
    <property type="project" value="UniProtKB-ARBA"/>
</dbReference>
<feature type="domain" description="Alpha-D-phosphohexomutase alpha/beta/alpha" evidence="12">
    <location>
        <begin position="262"/>
        <end position="368"/>
    </location>
</feature>
<feature type="domain" description="Alpha-D-phosphohexomutase C-terminal" evidence="9">
    <location>
        <begin position="377"/>
        <end position="443"/>
    </location>
</feature>
<feature type="binding site" description="via phosphate group" evidence="6">
    <location>
        <position position="106"/>
    </location>
    <ligand>
        <name>Mg(2+)</name>
        <dbReference type="ChEBI" id="CHEBI:18420"/>
    </ligand>
</feature>
<dbReference type="GO" id="GO:0004615">
    <property type="term" value="F:phosphomannomutase activity"/>
    <property type="evidence" value="ECO:0007669"/>
    <property type="project" value="TreeGrafter"/>
</dbReference>
<reference evidence="13" key="1">
    <citation type="submission" date="2018-01" db="EMBL/GenBank/DDBJ databases">
        <authorList>
            <person name="Clerissi C."/>
        </authorList>
    </citation>
    <scope>NUCLEOTIDE SEQUENCE</scope>
    <source>
        <strain evidence="13">Cupriavidus taiwanensis STM 3521</strain>
    </source>
</reference>
<dbReference type="GO" id="GO:0008966">
    <property type="term" value="F:phosphoglucosamine mutase activity"/>
    <property type="evidence" value="ECO:0007669"/>
    <property type="project" value="UniProtKB-UniRule"/>
</dbReference>
<dbReference type="GO" id="GO:0006048">
    <property type="term" value="P:UDP-N-acetylglucosamine biosynthetic process"/>
    <property type="evidence" value="ECO:0007669"/>
    <property type="project" value="TreeGrafter"/>
</dbReference>
<feature type="active site" description="Phosphoserine intermediate" evidence="6">
    <location>
        <position position="106"/>
    </location>
</feature>
<dbReference type="GO" id="GO:0005829">
    <property type="term" value="C:cytosol"/>
    <property type="evidence" value="ECO:0007669"/>
    <property type="project" value="TreeGrafter"/>
</dbReference>
<gene>
    <name evidence="6 13" type="primary">glmM</name>
    <name evidence="13" type="ORF">CBM2589_B190147</name>
</gene>
<comment type="caution">
    <text evidence="13">The sequence shown here is derived from an EMBL/GenBank/DDBJ whole genome shotgun (WGS) entry which is preliminary data.</text>
</comment>
<dbReference type="InterPro" id="IPR005846">
    <property type="entry name" value="A-D-PHexomutase_a/b/a-III"/>
</dbReference>
<dbReference type="EC" id="5.4.2.10" evidence="6 8"/>
<evidence type="ECO:0000256" key="3">
    <source>
        <dbReference type="ARBA" id="ARBA00022723"/>
    </source>
</evidence>
<dbReference type="InterPro" id="IPR005841">
    <property type="entry name" value="Alpha-D-phosphohexomutase_SF"/>
</dbReference>
<comment type="function">
    <text evidence="6 8">Catalyzes the conversion of glucosamine-6-phosphate to glucosamine-1-phosphate.</text>
</comment>
<comment type="cofactor">
    <cofactor evidence="6">
        <name>Mg(2+)</name>
        <dbReference type="ChEBI" id="CHEBI:18420"/>
    </cofactor>
    <text evidence="6">Binds 1 Mg(2+) ion per subunit.</text>
</comment>
<comment type="catalytic activity">
    <reaction evidence="6 8">
        <text>alpha-D-glucosamine 1-phosphate = D-glucosamine 6-phosphate</text>
        <dbReference type="Rhea" id="RHEA:23424"/>
        <dbReference type="ChEBI" id="CHEBI:58516"/>
        <dbReference type="ChEBI" id="CHEBI:58725"/>
        <dbReference type="EC" id="5.4.2.10"/>
    </reaction>
</comment>
<protein>
    <recommendedName>
        <fullName evidence="6 8">Phosphoglucosamine mutase</fullName>
        <ecNumber evidence="6 8">5.4.2.10</ecNumber>
    </recommendedName>
</protein>
<evidence type="ECO:0000256" key="6">
    <source>
        <dbReference type="HAMAP-Rule" id="MF_01554"/>
    </source>
</evidence>
<evidence type="ECO:0000313" key="13">
    <source>
        <dbReference type="EMBL" id="SOY47593.1"/>
    </source>
</evidence>
<evidence type="ECO:0000259" key="9">
    <source>
        <dbReference type="Pfam" id="PF00408"/>
    </source>
</evidence>
<keyword evidence="4 6" id="KW-0460">Magnesium</keyword>
<evidence type="ECO:0000259" key="12">
    <source>
        <dbReference type="Pfam" id="PF02880"/>
    </source>
</evidence>
<dbReference type="Gene3D" id="3.40.120.10">
    <property type="entry name" value="Alpha-D-Glucose-1,6-Bisphosphate, subunit A, domain 3"/>
    <property type="match status" value="3"/>
</dbReference>
<dbReference type="GO" id="GO:0000287">
    <property type="term" value="F:magnesium ion binding"/>
    <property type="evidence" value="ECO:0007669"/>
    <property type="project" value="UniProtKB-UniRule"/>
</dbReference>
<evidence type="ECO:0000256" key="2">
    <source>
        <dbReference type="ARBA" id="ARBA00022553"/>
    </source>
</evidence>
<dbReference type="AlphaFoldDB" id="A0A375BLN4"/>
<dbReference type="InterPro" id="IPR005845">
    <property type="entry name" value="A-D-PHexomutase_a/b/a-II"/>
</dbReference>
<dbReference type="GO" id="GO:0005975">
    <property type="term" value="P:carbohydrate metabolic process"/>
    <property type="evidence" value="ECO:0007669"/>
    <property type="project" value="InterPro"/>
</dbReference>
<dbReference type="FunFam" id="3.40.120.10:FF:000003">
    <property type="entry name" value="Phosphoglucosamine mutase"/>
    <property type="match status" value="1"/>
</dbReference>
<dbReference type="NCBIfam" id="TIGR01455">
    <property type="entry name" value="glmM"/>
    <property type="match status" value="1"/>
</dbReference>
<keyword evidence="3 6" id="KW-0479">Metal-binding</keyword>
<dbReference type="Pfam" id="PF02878">
    <property type="entry name" value="PGM_PMM_I"/>
    <property type="match status" value="1"/>
</dbReference>
<dbReference type="NCBIfam" id="NF008139">
    <property type="entry name" value="PRK10887.1"/>
    <property type="match status" value="1"/>
</dbReference>
<dbReference type="InterPro" id="IPR006352">
    <property type="entry name" value="GlmM_bact"/>
</dbReference>
<accession>A0A375BLN4</accession>
<evidence type="ECO:0000256" key="4">
    <source>
        <dbReference type="ARBA" id="ARBA00022842"/>
    </source>
</evidence>
<feature type="binding site" evidence="6">
    <location>
        <position position="247"/>
    </location>
    <ligand>
        <name>Mg(2+)</name>
        <dbReference type="ChEBI" id="CHEBI:18420"/>
    </ligand>
</feature>
<sequence length="447" mass="47402">MTRKYFGTDGVRGKVGDAPITPDFVMRLGHAAGKVLAHGARTGQGKPTVLIGKDTRISGYMLEAALEAGFTSAGVHVLLTGPLPTPGIAYLTRALRLSAGVVISASHNPYYDNGIKFFSASGDKLPDAVEAAIEAALDEPMVCAPSDDLGRARRIDDAAGRYIEFCKSTFPYEQDLHGLKLVVDCAHGAAYHIAPPVFHELGADVVAIGNQPNGRNINAGYGATAPEKLIEAVKANGADLGLAFDGDADRLQVVDADGRLYNGDELLYLIVRDRQAAGQAVPGAVGTLMTNMAVELALKREGVDFVRAKVGDRYVLEELNKRKWTLGGEGSGHLLCLDRHSTGDGIVSALQVLGALRRSGKTLAQLLDGVKLFPQTLINVRVQKGFDWQTHAGLQAARAEVEPQLGGRGRVLIRASGTEPVVRVMVEAEQAEMAERAARKLADALGA</sequence>
<feature type="binding site" evidence="6">
    <location>
        <position position="249"/>
    </location>
    <ligand>
        <name>Mg(2+)</name>
        <dbReference type="ChEBI" id="CHEBI:18420"/>
    </ligand>
</feature>
<proteinExistence type="inferred from homology"/>
<dbReference type="HAMAP" id="MF_01554_B">
    <property type="entry name" value="GlmM_B"/>
    <property type="match status" value="1"/>
</dbReference>
<dbReference type="Gene3D" id="3.30.310.50">
    <property type="entry name" value="Alpha-D-phosphohexomutase, C-terminal domain"/>
    <property type="match status" value="1"/>
</dbReference>
<dbReference type="EMBL" id="OFSP01000011">
    <property type="protein sequence ID" value="SOY47593.1"/>
    <property type="molecule type" value="Genomic_DNA"/>
</dbReference>
<dbReference type="Pfam" id="PF00408">
    <property type="entry name" value="PGM_PMM_IV"/>
    <property type="match status" value="1"/>
</dbReference>
<dbReference type="PRINTS" id="PR00509">
    <property type="entry name" value="PGMPMM"/>
</dbReference>
<dbReference type="SUPFAM" id="SSF53738">
    <property type="entry name" value="Phosphoglucomutase, first 3 domains"/>
    <property type="match status" value="3"/>
</dbReference>
<evidence type="ECO:0000259" key="11">
    <source>
        <dbReference type="Pfam" id="PF02879"/>
    </source>
</evidence>
<dbReference type="InterPro" id="IPR016055">
    <property type="entry name" value="A-D-PHexomutase_a/b/a-I/II/III"/>
</dbReference>
<evidence type="ECO:0000259" key="10">
    <source>
        <dbReference type="Pfam" id="PF02878"/>
    </source>
</evidence>
<evidence type="ECO:0000256" key="5">
    <source>
        <dbReference type="ARBA" id="ARBA00023235"/>
    </source>
</evidence>
<dbReference type="InterPro" id="IPR005843">
    <property type="entry name" value="A-D-PHexomutase_C"/>
</dbReference>
<feature type="modified residue" description="Phosphoserine" evidence="6">
    <location>
        <position position="106"/>
    </location>
</feature>
<evidence type="ECO:0000256" key="8">
    <source>
        <dbReference type="RuleBase" id="RU004327"/>
    </source>
</evidence>
<dbReference type="PROSITE" id="PS00710">
    <property type="entry name" value="PGM_PMM"/>
    <property type="match status" value="1"/>
</dbReference>
<dbReference type="SUPFAM" id="SSF55957">
    <property type="entry name" value="Phosphoglucomutase, C-terminal domain"/>
    <property type="match status" value="1"/>
</dbReference>
<evidence type="ECO:0000256" key="1">
    <source>
        <dbReference type="ARBA" id="ARBA00010231"/>
    </source>
</evidence>
<dbReference type="Proteomes" id="UP000256297">
    <property type="component" value="Chromosome CBM2589_b"/>
</dbReference>
<comment type="PTM">
    <text evidence="6">Activated by phosphorylation.</text>
</comment>
<dbReference type="PANTHER" id="PTHR42946:SF1">
    <property type="entry name" value="PHOSPHOGLUCOMUTASE (ALPHA-D-GLUCOSE-1,6-BISPHOSPHATE-DEPENDENT)"/>
    <property type="match status" value="1"/>
</dbReference>
<dbReference type="FunFam" id="3.40.120.10:FF:000001">
    <property type="entry name" value="Phosphoglucosamine mutase"/>
    <property type="match status" value="1"/>
</dbReference>
<dbReference type="RefSeq" id="WP_116337330.1">
    <property type="nucleotide sequence ID" value="NZ_LT976856.1"/>
</dbReference>
<name>A0A375BLN4_9BURK</name>
<dbReference type="InterPro" id="IPR050060">
    <property type="entry name" value="Phosphoglucosamine_mutase"/>
</dbReference>
<dbReference type="CDD" id="cd05802">
    <property type="entry name" value="GlmM"/>
    <property type="match status" value="1"/>
</dbReference>
<feature type="domain" description="Alpha-D-phosphohexomutase alpha/beta/alpha" evidence="11">
    <location>
        <begin position="161"/>
        <end position="258"/>
    </location>
</feature>
<dbReference type="Pfam" id="PF02880">
    <property type="entry name" value="PGM_PMM_III"/>
    <property type="match status" value="1"/>
</dbReference>
<dbReference type="Pfam" id="PF02879">
    <property type="entry name" value="PGM_PMM_II"/>
    <property type="match status" value="1"/>
</dbReference>
<keyword evidence="2 6" id="KW-0597">Phosphoprotein</keyword>
<evidence type="ECO:0000256" key="7">
    <source>
        <dbReference type="RuleBase" id="RU004326"/>
    </source>
</evidence>
<feature type="domain" description="Alpha-D-phosphohexomutase alpha/beta/alpha" evidence="10">
    <location>
        <begin position="3"/>
        <end position="138"/>
    </location>
</feature>
<dbReference type="InterPro" id="IPR005844">
    <property type="entry name" value="A-D-PHexomutase_a/b/a-I"/>
</dbReference>
<dbReference type="FunFam" id="3.30.310.50:FF:000001">
    <property type="entry name" value="Phosphoglucosamine mutase"/>
    <property type="match status" value="1"/>
</dbReference>
<comment type="similarity">
    <text evidence="1 6 7">Belongs to the phosphohexose mutase family.</text>
</comment>
<feature type="binding site" evidence="6">
    <location>
        <position position="245"/>
    </location>
    <ligand>
        <name>Mg(2+)</name>
        <dbReference type="ChEBI" id="CHEBI:18420"/>
    </ligand>
</feature>
<keyword evidence="5 6" id="KW-0413">Isomerase</keyword>
<dbReference type="InterPro" id="IPR016066">
    <property type="entry name" value="A-D-PHexomutase_CS"/>
</dbReference>
<dbReference type="InterPro" id="IPR036900">
    <property type="entry name" value="A-D-PHexomutase_C_sf"/>
</dbReference>
<organism evidence="13">
    <name type="scientific">Cupriavidus taiwanensis</name>
    <dbReference type="NCBI Taxonomy" id="164546"/>
    <lineage>
        <taxon>Bacteria</taxon>
        <taxon>Pseudomonadati</taxon>
        <taxon>Pseudomonadota</taxon>
        <taxon>Betaproteobacteria</taxon>
        <taxon>Burkholderiales</taxon>
        <taxon>Burkholderiaceae</taxon>
        <taxon>Cupriavidus</taxon>
    </lineage>
</organism>